<dbReference type="InterPro" id="IPR043504">
    <property type="entry name" value="Peptidase_S1_PA_chymotrypsin"/>
</dbReference>
<comment type="subcellular location">
    <subcellularLocation>
        <location evidence="1">Membrane</location>
        <topology evidence="1">Multi-pass membrane protein</topology>
    </subcellularLocation>
</comment>
<dbReference type="PRINTS" id="PR00834">
    <property type="entry name" value="PROTEASES2C"/>
</dbReference>
<evidence type="ECO:0000256" key="1">
    <source>
        <dbReference type="ARBA" id="ARBA00004141"/>
    </source>
</evidence>
<gene>
    <name evidence="9" type="ORF">ACFSCS_02785</name>
</gene>
<dbReference type="GO" id="GO:0006508">
    <property type="term" value="P:proteolysis"/>
    <property type="evidence" value="ECO:0007669"/>
    <property type="project" value="UniProtKB-KW"/>
</dbReference>
<dbReference type="InterPro" id="IPR047680">
    <property type="entry name" value="MarP-like"/>
</dbReference>
<feature type="transmembrane region" description="Helical" evidence="8">
    <location>
        <begin position="29"/>
        <end position="47"/>
    </location>
</feature>
<reference evidence="10" key="1">
    <citation type="journal article" date="2019" name="Int. J. Syst. Evol. Microbiol.">
        <title>The Global Catalogue of Microorganisms (GCM) 10K type strain sequencing project: providing services to taxonomists for standard genome sequencing and annotation.</title>
        <authorList>
            <consortium name="The Broad Institute Genomics Platform"/>
            <consortium name="The Broad Institute Genome Sequencing Center for Infectious Disease"/>
            <person name="Wu L."/>
            <person name="Ma J."/>
        </authorList>
    </citation>
    <scope>NUCLEOTIDE SEQUENCE [LARGE SCALE GENOMIC DNA]</scope>
    <source>
        <strain evidence="10">CAIM 431</strain>
    </source>
</reference>
<keyword evidence="10" id="KW-1185">Reference proteome</keyword>
<dbReference type="EC" id="3.4.21.-" evidence="9"/>
<feature type="transmembrane region" description="Helical" evidence="8">
    <location>
        <begin position="105"/>
        <end position="127"/>
    </location>
</feature>
<protein>
    <submittedName>
        <fullName evidence="9">MarP family serine protease</fullName>
        <ecNumber evidence="9">3.4.21.-</ecNumber>
    </submittedName>
</protein>
<accession>A0ABW4RTF3</accession>
<dbReference type="NCBIfam" id="NF033740">
    <property type="entry name" value="MarP_fam_protase"/>
    <property type="match status" value="1"/>
</dbReference>
<dbReference type="InterPro" id="IPR051201">
    <property type="entry name" value="Chloro_Bact_Ser_Proteases"/>
</dbReference>
<name>A0ABW4RTF3_9ACTN</name>
<dbReference type="Pfam" id="PF13365">
    <property type="entry name" value="Trypsin_2"/>
    <property type="match status" value="1"/>
</dbReference>
<dbReference type="InterPro" id="IPR009003">
    <property type="entry name" value="Peptidase_S1_PA"/>
</dbReference>
<comment type="similarity">
    <text evidence="2">Belongs to the peptidase S1C family.</text>
</comment>
<evidence type="ECO:0000256" key="6">
    <source>
        <dbReference type="ARBA" id="ARBA00022989"/>
    </source>
</evidence>
<dbReference type="EMBL" id="JBHUFZ010000007">
    <property type="protein sequence ID" value="MFD1889110.1"/>
    <property type="molecule type" value="Genomic_DNA"/>
</dbReference>
<evidence type="ECO:0000256" key="4">
    <source>
        <dbReference type="ARBA" id="ARBA00022692"/>
    </source>
</evidence>
<keyword evidence="6 8" id="KW-1133">Transmembrane helix</keyword>
<dbReference type="PANTHER" id="PTHR43343:SF3">
    <property type="entry name" value="PROTEASE DO-LIKE 8, CHLOROPLASTIC"/>
    <property type="match status" value="1"/>
</dbReference>
<dbReference type="SUPFAM" id="SSF50494">
    <property type="entry name" value="Trypsin-like serine proteases"/>
    <property type="match status" value="1"/>
</dbReference>
<evidence type="ECO:0000256" key="8">
    <source>
        <dbReference type="SAM" id="Phobius"/>
    </source>
</evidence>
<keyword evidence="3 9" id="KW-0645">Protease</keyword>
<keyword evidence="7 8" id="KW-0472">Membrane</keyword>
<feature type="transmembrane region" description="Helical" evidence="8">
    <location>
        <begin position="68"/>
        <end position="85"/>
    </location>
</feature>
<dbReference type="InterPro" id="IPR001940">
    <property type="entry name" value="Peptidase_S1C"/>
</dbReference>
<dbReference type="GO" id="GO:0008233">
    <property type="term" value="F:peptidase activity"/>
    <property type="evidence" value="ECO:0007669"/>
    <property type="project" value="UniProtKB-KW"/>
</dbReference>
<dbReference type="Gene3D" id="2.40.10.10">
    <property type="entry name" value="Trypsin-like serine proteases"/>
    <property type="match status" value="2"/>
</dbReference>
<comment type="caution">
    <text evidence="9">The sequence shown here is derived from an EMBL/GenBank/DDBJ whole genome shotgun (WGS) entry which is preliminary data.</text>
</comment>
<dbReference type="Proteomes" id="UP001597326">
    <property type="component" value="Unassembled WGS sequence"/>
</dbReference>
<sequence>MTSHLALDLALLLVLLVHALRGWRTGGLVGIASLAGLVSGAWLGLWATPHLIDRFLPQLQQGPGHASLLLVGVVLCATLGESLGASLGMRLRRHTRTATADGLDRVVGCLTSLLVTSLVITLLAGAVRPVLPASWASVLNRSRVLPALDAAVPDPMSRWASGFTDQLGQGFPRVFSGLSPEPVIPVPAPDAGAARGSAVARSAAGVVKIEADASACDENHAGSGWVVARERVVTNAHVVAGARQVNVKVGGLGRGRAATVVAFDPNLDLAILHVPGLRAAPLQRSGPLAPRADAVVAGFPLGGDYTVRPARVRGVVDAAGDDIYGGKGVEREVYSLAGTVQPGNSGGPLLATDGTVAGTVFARSLVDTSTGYALTDAATDALLDRAPQLGTAVSTQGCAKQ</sequence>
<evidence type="ECO:0000256" key="5">
    <source>
        <dbReference type="ARBA" id="ARBA00022801"/>
    </source>
</evidence>
<organism evidence="9 10">
    <name type="scientific">Luteococcus peritonei</name>
    <dbReference type="NCBI Taxonomy" id="88874"/>
    <lineage>
        <taxon>Bacteria</taxon>
        <taxon>Bacillati</taxon>
        <taxon>Actinomycetota</taxon>
        <taxon>Actinomycetes</taxon>
        <taxon>Propionibacteriales</taxon>
        <taxon>Propionibacteriaceae</taxon>
        <taxon>Luteococcus</taxon>
    </lineage>
</organism>
<evidence type="ECO:0000256" key="3">
    <source>
        <dbReference type="ARBA" id="ARBA00022670"/>
    </source>
</evidence>
<dbReference type="Pfam" id="PF02674">
    <property type="entry name" value="Colicin_V"/>
    <property type="match status" value="1"/>
</dbReference>
<dbReference type="InterPro" id="IPR003825">
    <property type="entry name" value="Colicin-V_CvpA"/>
</dbReference>
<evidence type="ECO:0000256" key="2">
    <source>
        <dbReference type="ARBA" id="ARBA00010541"/>
    </source>
</evidence>
<dbReference type="PANTHER" id="PTHR43343">
    <property type="entry name" value="PEPTIDASE S12"/>
    <property type="match status" value="1"/>
</dbReference>
<keyword evidence="5 9" id="KW-0378">Hydrolase</keyword>
<evidence type="ECO:0000313" key="10">
    <source>
        <dbReference type="Proteomes" id="UP001597326"/>
    </source>
</evidence>
<evidence type="ECO:0000256" key="7">
    <source>
        <dbReference type="ARBA" id="ARBA00023136"/>
    </source>
</evidence>
<keyword evidence="4 8" id="KW-0812">Transmembrane</keyword>
<evidence type="ECO:0000313" key="9">
    <source>
        <dbReference type="EMBL" id="MFD1889110.1"/>
    </source>
</evidence>
<dbReference type="RefSeq" id="WP_343873975.1">
    <property type="nucleotide sequence ID" value="NZ_BAAAIX010000021.1"/>
</dbReference>
<proteinExistence type="inferred from homology"/>